<gene>
    <name evidence="1" type="ORF">LCGC14_2538120</name>
</gene>
<sequence length="64" mass="7829">MQNRVDQKQDKFFDDLLESIAPKDEEIIERRINHINFAKIITWLCFESRKKFVFNKPELREFLG</sequence>
<comment type="caution">
    <text evidence="1">The sequence shown here is derived from an EMBL/GenBank/DDBJ whole genome shotgun (WGS) entry which is preliminary data.</text>
</comment>
<dbReference type="EMBL" id="LAZR01041354">
    <property type="protein sequence ID" value="KKL12206.1"/>
    <property type="molecule type" value="Genomic_DNA"/>
</dbReference>
<feature type="non-terminal residue" evidence="1">
    <location>
        <position position="64"/>
    </location>
</feature>
<dbReference type="AlphaFoldDB" id="A0A0F9D368"/>
<reference evidence="1" key="1">
    <citation type="journal article" date="2015" name="Nature">
        <title>Complex archaea that bridge the gap between prokaryotes and eukaryotes.</title>
        <authorList>
            <person name="Spang A."/>
            <person name="Saw J.H."/>
            <person name="Jorgensen S.L."/>
            <person name="Zaremba-Niedzwiedzka K."/>
            <person name="Martijn J."/>
            <person name="Lind A.E."/>
            <person name="van Eijk R."/>
            <person name="Schleper C."/>
            <person name="Guy L."/>
            <person name="Ettema T.J."/>
        </authorList>
    </citation>
    <scope>NUCLEOTIDE SEQUENCE</scope>
</reference>
<evidence type="ECO:0000313" key="1">
    <source>
        <dbReference type="EMBL" id="KKL12206.1"/>
    </source>
</evidence>
<proteinExistence type="predicted"/>
<name>A0A0F9D368_9ZZZZ</name>
<protein>
    <submittedName>
        <fullName evidence="1">Uncharacterized protein</fullName>
    </submittedName>
</protein>
<accession>A0A0F9D368</accession>
<organism evidence="1">
    <name type="scientific">marine sediment metagenome</name>
    <dbReference type="NCBI Taxonomy" id="412755"/>
    <lineage>
        <taxon>unclassified sequences</taxon>
        <taxon>metagenomes</taxon>
        <taxon>ecological metagenomes</taxon>
    </lineage>
</organism>